<organism evidence="2 3">
    <name type="scientific">Candidula unifasciata</name>
    <dbReference type="NCBI Taxonomy" id="100452"/>
    <lineage>
        <taxon>Eukaryota</taxon>
        <taxon>Metazoa</taxon>
        <taxon>Spiralia</taxon>
        <taxon>Lophotrochozoa</taxon>
        <taxon>Mollusca</taxon>
        <taxon>Gastropoda</taxon>
        <taxon>Heterobranchia</taxon>
        <taxon>Euthyneura</taxon>
        <taxon>Panpulmonata</taxon>
        <taxon>Eupulmonata</taxon>
        <taxon>Stylommatophora</taxon>
        <taxon>Helicina</taxon>
        <taxon>Helicoidea</taxon>
        <taxon>Geomitridae</taxon>
        <taxon>Candidula</taxon>
    </lineage>
</organism>
<dbReference type="InterPro" id="IPR006357">
    <property type="entry name" value="HAD-SF_hydro_IIA"/>
</dbReference>
<feature type="region of interest" description="Disordered" evidence="1">
    <location>
        <begin position="1"/>
        <end position="28"/>
    </location>
</feature>
<sequence length="419" mass="46853">MRQLIQGQEESDDYSSDNSDISMGSDPDNTDMNFGVLFDVDGVLARGSTPLEPAKKAFNKLKDSDGKLKVPVAFVTNACNRSADKARQISNWFNIDVSPEQVIHAPTPAKLLTELHSKHTLVIGQEHRLEIANDLGFTNMCTIEDVKEAYPLLDMVDHENRVNVAKNGFTENPNFPKVEVILLLGEPCRWETNLQLLIDLLLTEGKPTHAPTDPHNVPQIPVIACNMDLVFMAEACMPRFGHGAFLLCLEALYKKLTGKDMVYTNLVGKPCEITYRYAEHIVSKIAKQMGMNKPIKRLYFFGDNPHVDIVGANLYDRYIKGKDSNSNTVDLPASRLIPDSEAMSEQTAEECLSILVGTGVYKYTPEETTTASCSETTKTEIYHGHRDVAHEPELTTPYKFVPDVNEGIRYIFRKEGIEV</sequence>
<dbReference type="GO" id="GO:0005739">
    <property type="term" value="C:mitochondrion"/>
    <property type="evidence" value="ECO:0007669"/>
    <property type="project" value="TreeGrafter"/>
</dbReference>
<dbReference type="GO" id="GO:0046474">
    <property type="term" value="P:glycerophospholipid biosynthetic process"/>
    <property type="evidence" value="ECO:0007669"/>
    <property type="project" value="TreeGrafter"/>
</dbReference>
<dbReference type="InterPro" id="IPR050324">
    <property type="entry name" value="CDP-alcohol_PTase-I"/>
</dbReference>
<dbReference type="EMBL" id="CAJHNH020004317">
    <property type="protein sequence ID" value="CAG5130860.1"/>
    <property type="molecule type" value="Genomic_DNA"/>
</dbReference>
<evidence type="ECO:0000313" key="3">
    <source>
        <dbReference type="Proteomes" id="UP000678393"/>
    </source>
</evidence>
<dbReference type="InterPro" id="IPR023214">
    <property type="entry name" value="HAD_sf"/>
</dbReference>
<comment type="caution">
    <text evidence="2">The sequence shown here is derived from an EMBL/GenBank/DDBJ whole genome shotgun (WGS) entry which is preliminary data.</text>
</comment>
<dbReference type="Gene3D" id="3.40.50.1000">
    <property type="entry name" value="HAD superfamily/HAD-like"/>
    <property type="match status" value="2"/>
</dbReference>
<dbReference type="InterPro" id="IPR006353">
    <property type="entry name" value="HAD-SF_hydro_IIA_CECR5"/>
</dbReference>
<name>A0A8S3ZSQ2_9EUPU</name>
<dbReference type="PANTHER" id="PTHR14269">
    <property type="entry name" value="CDP-DIACYLGLYCEROL--GLYCEROL-3-PHOSPHATE 3-PHOSPHATIDYLTRANSFERASE-RELATED"/>
    <property type="match status" value="1"/>
</dbReference>
<dbReference type="NCBIfam" id="TIGR01456">
    <property type="entry name" value="CECR5"/>
    <property type="match status" value="1"/>
</dbReference>
<dbReference type="Proteomes" id="UP000678393">
    <property type="component" value="Unassembled WGS sequence"/>
</dbReference>
<accession>A0A8S3ZSQ2</accession>
<evidence type="ECO:0008006" key="4">
    <source>
        <dbReference type="Google" id="ProtNLM"/>
    </source>
</evidence>
<dbReference type="OrthoDB" id="10251048at2759"/>
<dbReference type="Pfam" id="PF13344">
    <property type="entry name" value="Hydrolase_6"/>
    <property type="match status" value="1"/>
</dbReference>
<protein>
    <recommendedName>
        <fullName evidence="4">Haloacid dehalogenase-like hydrolase domain-containing 5</fullName>
    </recommendedName>
</protein>
<proteinExistence type="predicted"/>
<dbReference type="AlphaFoldDB" id="A0A8S3ZSQ2"/>
<dbReference type="SUPFAM" id="SSF56784">
    <property type="entry name" value="HAD-like"/>
    <property type="match status" value="1"/>
</dbReference>
<dbReference type="InterPro" id="IPR036412">
    <property type="entry name" value="HAD-like_sf"/>
</dbReference>
<keyword evidence="3" id="KW-1185">Reference proteome</keyword>
<dbReference type="NCBIfam" id="TIGR01460">
    <property type="entry name" value="HAD-SF-IIA"/>
    <property type="match status" value="1"/>
</dbReference>
<evidence type="ECO:0000256" key="1">
    <source>
        <dbReference type="SAM" id="MobiDB-lite"/>
    </source>
</evidence>
<reference evidence="2" key="1">
    <citation type="submission" date="2021-04" db="EMBL/GenBank/DDBJ databases">
        <authorList>
            <consortium name="Molecular Ecology Group"/>
        </authorList>
    </citation>
    <scope>NUCLEOTIDE SEQUENCE</scope>
</reference>
<evidence type="ECO:0000313" key="2">
    <source>
        <dbReference type="EMBL" id="CAG5130860.1"/>
    </source>
</evidence>
<gene>
    <name evidence="2" type="ORF">CUNI_LOCUS16418</name>
</gene>
<dbReference type="PANTHER" id="PTHR14269:SF4">
    <property type="entry name" value="CAT EYE SYNDROME CRITICAL REGION PROTEIN 5"/>
    <property type="match status" value="1"/>
</dbReference>